<evidence type="ECO:0000313" key="4">
    <source>
        <dbReference type="Proteomes" id="UP001189429"/>
    </source>
</evidence>
<dbReference type="PANTHER" id="PTHR22996:SF0">
    <property type="entry name" value="RE60872P-RELATED"/>
    <property type="match status" value="1"/>
</dbReference>
<gene>
    <name evidence="3" type="ORF">PCOR1329_LOCUS56693</name>
</gene>
<accession>A0ABN9VC47</accession>
<keyword evidence="1" id="KW-0862">Zinc</keyword>
<comment type="caution">
    <text evidence="3">The sequence shown here is derived from an EMBL/GenBank/DDBJ whole genome shotgun (WGS) entry which is preliminary data.</text>
</comment>
<keyword evidence="1" id="KW-0479">Metal-binding</keyword>
<dbReference type="EMBL" id="CAUYUJ010016982">
    <property type="protein sequence ID" value="CAK0870643.1"/>
    <property type="molecule type" value="Genomic_DNA"/>
</dbReference>
<dbReference type="SUPFAM" id="SSF57850">
    <property type="entry name" value="RING/U-box"/>
    <property type="match status" value="1"/>
</dbReference>
<keyword evidence="4" id="KW-1185">Reference proteome</keyword>
<reference evidence="3" key="1">
    <citation type="submission" date="2023-10" db="EMBL/GenBank/DDBJ databases">
        <authorList>
            <person name="Chen Y."/>
            <person name="Shah S."/>
            <person name="Dougan E. K."/>
            <person name="Thang M."/>
            <person name="Chan C."/>
        </authorList>
    </citation>
    <scope>NUCLEOTIDE SEQUENCE [LARGE SCALE GENOMIC DNA]</scope>
</reference>
<dbReference type="InterPro" id="IPR013083">
    <property type="entry name" value="Znf_RING/FYVE/PHD"/>
</dbReference>
<evidence type="ECO:0000259" key="2">
    <source>
        <dbReference type="PROSITE" id="PS50089"/>
    </source>
</evidence>
<dbReference type="PROSITE" id="PS50089">
    <property type="entry name" value="ZF_RING_2"/>
    <property type="match status" value="1"/>
</dbReference>
<dbReference type="PANTHER" id="PTHR22996">
    <property type="entry name" value="MAHOGUNIN"/>
    <property type="match status" value="1"/>
</dbReference>
<feature type="domain" description="RING-type" evidence="2">
    <location>
        <begin position="166"/>
        <end position="205"/>
    </location>
</feature>
<name>A0ABN9VC47_9DINO</name>
<dbReference type="Pfam" id="PF13920">
    <property type="entry name" value="zf-C3HC4_3"/>
    <property type="match status" value="1"/>
</dbReference>
<dbReference type="InterPro" id="IPR001841">
    <property type="entry name" value="Znf_RING"/>
</dbReference>
<dbReference type="SMART" id="SM00184">
    <property type="entry name" value="RING"/>
    <property type="match status" value="1"/>
</dbReference>
<evidence type="ECO:0000313" key="3">
    <source>
        <dbReference type="EMBL" id="CAK0870643.1"/>
    </source>
</evidence>
<proteinExistence type="predicted"/>
<dbReference type="Proteomes" id="UP001189429">
    <property type="component" value="Unassembled WGS sequence"/>
</dbReference>
<sequence>MFAPLCCSSTSVEFAAAVPCTLEVHVRCRESQEAGCVAFQRLDAAGPPSVAQALGPGTHTAVLSEEAVNLVRWPLHRYWKYSKQEPDVVPVALSLRCADGTQSILHAFLDPVTTEEMQSDGSGLRAAIRMHKVVVQGAEYLVEEIYGIAEVGRESAHDESGVGEPCVICLSEPRTTALLPCRHLSTCEECAKQLKVRADRCPICRAEVKGLQAFDMK</sequence>
<protein>
    <recommendedName>
        <fullName evidence="2">RING-type domain-containing protein</fullName>
    </recommendedName>
</protein>
<keyword evidence="1" id="KW-0863">Zinc-finger</keyword>
<organism evidence="3 4">
    <name type="scientific">Prorocentrum cordatum</name>
    <dbReference type="NCBI Taxonomy" id="2364126"/>
    <lineage>
        <taxon>Eukaryota</taxon>
        <taxon>Sar</taxon>
        <taxon>Alveolata</taxon>
        <taxon>Dinophyceae</taxon>
        <taxon>Prorocentrales</taxon>
        <taxon>Prorocentraceae</taxon>
        <taxon>Prorocentrum</taxon>
    </lineage>
</organism>
<evidence type="ECO:0000256" key="1">
    <source>
        <dbReference type="PROSITE-ProRule" id="PRU00175"/>
    </source>
</evidence>
<dbReference type="InterPro" id="IPR045194">
    <property type="entry name" value="MGRN1/RNF157-like"/>
</dbReference>
<dbReference type="Gene3D" id="3.30.40.10">
    <property type="entry name" value="Zinc/RING finger domain, C3HC4 (zinc finger)"/>
    <property type="match status" value="1"/>
</dbReference>